<organism evidence="1 2">
    <name type="scientific">Nonomuraea corallina</name>
    <dbReference type="NCBI Taxonomy" id="2989783"/>
    <lineage>
        <taxon>Bacteria</taxon>
        <taxon>Bacillati</taxon>
        <taxon>Actinomycetota</taxon>
        <taxon>Actinomycetes</taxon>
        <taxon>Streptosporangiales</taxon>
        <taxon>Streptosporangiaceae</taxon>
        <taxon>Nonomuraea</taxon>
    </lineage>
</organism>
<name>A0ABT4S3T9_9ACTN</name>
<protein>
    <submittedName>
        <fullName evidence="1">Uncharacterized protein</fullName>
    </submittedName>
</protein>
<dbReference type="RefSeq" id="WP_270152564.1">
    <property type="nucleotide sequence ID" value="NZ_JAPNNL010000001.1"/>
</dbReference>
<gene>
    <name evidence="1" type="ORF">OUY22_00395</name>
</gene>
<keyword evidence="2" id="KW-1185">Reference proteome</keyword>
<comment type="caution">
    <text evidence="1">The sequence shown here is derived from an EMBL/GenBank/DDBJ whole genome shotgun (WGS) entry which is preliminary data.</text>
</comment>
<proteinExistence type="predicted"/>
<evidence type="ECO:0000313" key="2">
    <source>
        <dbReference type="Proteomes" id="UP001144036"/>
    </source>
</evidence>
<sequence>MLQIENHDEVVDLPPVLLADLVDTFLYAAAMSAIITHDDPLLSVPLLLSPPFIYDSPDFRCTGETVGVARLRATVLKYVEIRPCH</sequence>
<dbReference type="EMBL" id="JAPNNL010000001">
    <property type="protein sequence ID" value="MDA0631862.1"/>
    <property type="molecule type" value="Genomic_DNA"/>
</dbReference>
<evidence type="ECO:0000313" key="1">
    <source>
        <dbReference type="EMBL" id="MDA0631862.1"/>
    </source>
</evidence>
<dbReference type="Proteomes" id="UP001144036">
    <property type="component" value="Unassembled WGS sequence"/>
</dbReference>
<accession>A0ABT4S3T9</accession>
<reference evidence="1" key="1">
    <citation type="submission" date="2022-11" db="EMBL/GenBank/DDBJ databases">
        <title>Nonomuraea corallina sp. nov., a new species of the genus Nonomuraea isolated from sea side sediment in Thai sea.</title>
        <authorList>
            <person name="Ngamcharungchit C."/>
            <person name="Matsumoto A."/>
            <person name="Suriyachadkun C."/>
            <person name="Panbangred W."/>
            <person name="Inahashi Y."/>
            <person name="Intra B."/>
        </authorList>
    </citation>
    <scope>NUCLEOTIDE SEQUENCE</scope>
    <source>
        <strain evidence="1">MCN248</strain>
    </source>
</reference>